<keyword evidence="2" id="KW-0472">Membrane</keyword>
<dbReference type="PROSITE" id="PS50853">
    <property type="entry name" value="FN3"/>
    <property type="match status" value="1"/>
</dbReference>
<organism evidence="4 5">
    <name type="scientific">Sinanodonta woodiana</name>
    <name type="common">Chinese pond mussel</name>
    <name type="synonym">Anodonta woodiana</name>
    <dbReference type="NCBI Taxonomy" id="1069815"/>
    <lineage>
        <taxon>Eukaryota</taxon>
        <taxon>Metazoa</taxon>
        <taxon>Spiralia</taxon>
        <taxon>Lophotrochozoa</taxon>
        <taxon>Mollusca</taxon>
        <taxon>Bivalvia</taxon>
        <taxon>Autobranchia</taxon>
        <taxon>Heteroconchia</taxon>
        <taxon>Palaeoheterodonta</taxon>
        <taxon>Unionida</taxon>
        <taxon>Unionoidea</taxon>
        <taxon>Unionidae</taxon>
        <taxon>Unioninae</taxon>
        <taxon>Sinanodonta</taxon>
    </lineage>
</organism>
<evidence type="ECO:0000259" key="3">
    <source>
        <dbReference type="PROSITE" id="PS50853"/>
    </source>
</evidence>
<dbReference type="Gene3D" id="2.60.40.10">
    <property type="entry name" value="Immunoglobulins"/>
    <property type="match status" value="1"/>
</dbReference>
<feature type="domain" description="Fibronectin type-III" evidence="3">
    <location>
        <begin position="4"/>
        <end position="104"/>
    </location>
</feature>
<dbReference type="AlphaFoldDB" id="A0ABD3VH73"/>
<keyword evidence="5" id="KW-1185">Reference proteome</keyword>
<dbReference type="Pfam" id="PF00041">
    <property type="entry name" value="fn3"/>
    <property type="match status" value="1"/>
</dbReference>
<reference evidence="4 5" key="1">
    <citation type="submission" date="2024-11" db="EMBL/GenBank/DDBJ databases">
        <title>Chromosome-level genome assembly of the freshwater bivalve Anodonta woodiana.</title>
        <authorList>
            <person name="Chen X."/>
        </authorList>
    </citation>
    <scope>NUCLEOTIDE SEQUENCE [LARGE SCALE GENOMIC DNA]</scope>
    <source>
        <strain evidence="4">MN2024</strain>
        <tissue evidence="4">Gills</tissue>
    </source>
</reference>
<evidence type="ECO:0000313" key="4">
    <source>
        <dbReference type="EMBL" id="KAL3860929.1"/>
    </source>
</evidence>
<dbReference type="SUPFAM" id="SSF49265">
    <property type="entry name" value="Fibronectin type III"/>
    <property type="match status" value="1"/>
</dbReference>
<feature type="region of interest" description="Disordered" evidence="1">
    <location>
        <begin position="148"/>
        <end position="170"/>
    </location>
</feature>
<feature type="non-terminal residue" evidence="4">
    <location>
        <position position="1"/>
    </location>
</feature>
<dbReference type="CDD" id="cd00063">
    <property type="entry name" value="FN3"/>
    <property type="match status" value="1"/>
</dbReference>
<keyword evidence="2" id="KW-1133">Transmembrane helix</keyword>
<dbReference type="SMART" id="SM00060">
    <property type="entry name" value="FN3"/>
    <property type="match status" value="1"/>
</dbReference>
<evidence type="ECO:0000256" key="2">
    <source>
        <dbReference type="SAM" id="Phobius"/>
    </source>
</evidence>
<evidence type="ECO:0000313" key="5">
    <source>
        <dbReference type="Proteomes" id="UP001634394"/>
    </source>
</evidence>
<keyword evidence="2" id="KW-0812">Transmembrane</keyword>
<accession>A0ABD3VH73</accession>
<proteinExistence type="predicted"/>
<comment type="caution">
    <text evidence="4">The sequence shown here is derived from an EMBL/GenBank/DDBJ whole genome shotgun (WGS) entry which is preliminary data.</text>
</comment>
<sequence>QPDIPRDVQIIKNRITTTSVDIEWFSGFHGGSNQTFVIEYRKQEDESWTNYSQNFFGGLMQNKYFNITVEDLHQNTLYFFQLYAWNEFGRSEYSTIINVTTFAESNKREVVDKGADEVIIGVAVGAVVFLSIIVAIVGIMLYRRRDQKPHNDGMPLEPDARSEGISNRDSGLVDNPLYETTVAEYAAVVKPKKNVVVADHSNLYAQVNNINKTKKKGEAKVKQGKMTREEAYENIDLEGKSSTANSEYEESRQTRTETFDGTIYENPGTVASYSPLVNKDGILYADLDLPTTKNRQVIIRGIENRTLYADIAYGKSGKPFTENAD</sequence>
<name>A0ABD3VH73_SINWO</name>
<feature type="transmembrane region" description="Helical" evidence="2">
    <location>
        <begin position="118"/>
        <end position="142"/>
    </location>
</feature>
<dbReference type="InterPro" id="IPR013783">
    <property type="entry name" value="Ig-like_fold"/>
</dbReference>
<dbReference type="InterPro" id="IPR036116">
    <property type="entry name" value="FN3_sf"/>
</dbReference>
<gene>
    <name evidence="4" type="ORF">ACJMK2_007024</name>
</gene>
<evidence type="ECO:0000256" key="1">
    <source>
        <dbReference type="SAM" id="MobiDB-lite"/>
    </source>
</evidence>
<dbReference type="Proteomes" id="UP001634394">
    <property type="component" value="Unassembled WGS sequence"/>
</dbReference>
<dbReference type="InterPro" id="IPR003961">
    <property type="entry name" value="FN3_dom"/>
</dbReference>
<protein>
    <recommendedName>
        <fullName evidence="3">Fibronectin type-III domain-containing protein</fullName>
    </recommendedName>
</protein>
<dbReference type="EMBL" id="JBJQND010000011">
    <property type="protein sequence ID" value="KAL3860929.1"/>
    <property type="molecule type" value="Genomic_DNA"/>
</dbReference>